<sequence>IFEEVACFRKYDAESYPHWNHAGNFIPSKLIPCLLIPNNFIPSKFIPRSFLDILFPL</sequence>
<dbReference type="AlphaFoldDB" id="A0A0K2TJ77"/>
<protein>
    <submittedName>
        <fullName evidence="1">Uncharacterized protein</fullName>
    </submittedName>
</protein>
<proteinExistence type="predicted"/>
<reference evidence="1" key="1">
    <citation type="submission" date="2014-05" db="EMBL/GenBank/DDBJ databases">
        <authorList>
            <person name="Chronopoulou M."/>
        </authorList>
    </citation>
    <scope>NUCLEOTIDE SEQUENCE</scope>
    <source>
        <tissue evidence="1">Whole organism</tissue>
    </source>
</reference>
<feature type="non-terminal residue" evidence="1">
    <location>
        <position position="1"/>
    </location>
</feature>
<organism evidence="1">
    <name type="scientific">Lepeophtheirus salmonis</name>
    <name type="common">Salmon louse</name>
    <name type="synonym">Caligus salmonis</name>
    <dbReference type="NCBI Taxonomy" id="72036"/>
    <lineage>
        <taxon>Eukaryota</taxon>
        <taxon>Metazoa</taxon>
        <taxon>Ecdysozoa</taxon>
        <taxon>Arthropoda</taxon>
        <taxon>Crustacea</taxon>
        <taxon>Multicrustacea</taxon>
        <taxon>Hexanauplia</taxon>
        <taxon>Copepoda</taxon>
        <taxon>Siphonostomatoida</taxon>
        <taxon>Caligidae</taxon>
        <taxon>Lepeophtheirus</taxon>
    </lineage>
</organism>
<dbReference type="EMBL" id="HACA01008346">
    <property type="protein sequence ID" value="CDW25707.1"/>
    <property type="molecule type" value="Transcribed_RNA"/>
</dbReference>
<accession>A0A0K2TJ77</accession>
<evidence type="ECO:0000313" key="1">
    <source>
        <dbReference type="EMBL" id="CDW25707.1"/>
    </source>
</evidence>
<name>A0A0K2TJ77_LEPSM</name>